<feature type="coiled-coil region" evidence="1">
    <location>
        <begin position="493"/>
        <end position="520"/>
    </location>
</feature>
<protein>
    <recommendedName>
        <fullName evidence="3">Peptidase M56 domain-containing protein</fullName>
    </recommendedName>
</protein>
<dbReference type="OrthoDB" id="1522859at2"/>
<evidence type="ECO:0000256" key="2">
    <source>
        <dbReference type="SAM" id="Phobius"/>
    </source>
</evidence>
<evidence type="ECO:0000313" key="4">
    <source>
        <dbReference type="EMBL" id="KMQ72567.1"/>
    </source>
</evidence>
<reference evidence="4 5" key="1">
    <citation type="journal article" date="2004" name="Int. J. Syst. Evol. Microbiol.">
        <title>Kaistella koreensis gen. nov., sp. nov., a novel member of the Chryseobacterium-Bergeyella-Riemerella branch.</title>
        <authorList>
            <person name="Kim M.K."/>
            <person name="Im W.T."/>
            <person name="Shin Y.K."/>
            <person name="Lim J.H."/>
            <person name="Kim S.H."/>
            <person name="Lee B.C."/>
            <person name="Park M.Y."/>
            <person name="Lee K.Y."/>
            <person name="Lee S.T."/>
        </authorList>
    </citation>
    <scope>NUCLEOTIDE SEQUENCE [LARGE SCALE GENOMIC DNA]</scope>
    <source>
        <strain evidence="4 5">CCUG 49689</strain>
    </source>
</reference>
<feature type="transmembrane region" description="Helical" evidence="2">
    <location>
        <begin position="6"/>
        <end position="24"/>
    </location>
</feature>
<dbReference type="STRING" id="1304281.ACM44_00250"/>
<name>A0A0J7J2X8_9FLAO</name>
<proteinExistence type="predicted"/>
<sequence>METLLYFGKVILCSGVMFLYYRLFLKDKTFHHYNRFYLLSVLWVSLLLPLLKVSYFTLEVNNDIYLLFNKLQNFNSNYNSDHDFIYLKITAFIFGLVSVFFLARLIFGLIKIQLLKKQFSKERFEGISFYETDLQEAPFSFFKNLFWKKSILLQSDLGKQILKHEMVHIEQKHSWDKIFMELATSLFWFNPFFHLIKKEITLVHEYLADKKAIKNSDTKAFAQMLLASHFSGKQFPATSPFFNSNLKRRLIMLKKSKTKFSYARKIFALPLLFAIGFIYLVNAKNREIRKTNLEIEQLISELQTDTLKPKTNSTEEVIAPQKMVKKDSLPSPENPPRSEIALGTDGTKIHQQHPELFLDGGERAEKIRKEIEAKRVEIEPLRIALESRNSEARKFGEELRNKGEEYRKMAEKMNWDDPKFKKLQKEMDELNLKMDGIFNSPDFKTKMEAMNFKFGELDKLFADLDKFYQSDDFKKQIEISTESAIKAQDFVNSKEFKNMMRNAENQARVAEKAAKNAEKLVNSVEFKQNLENAKKAAQIGKSNVIVINGVGKTLATDDETKIFLDGKPITKSEMEKFPADKIEKMEVNKKGYEGKTNSEIRIYTKK</sequence>
<dbReference type="Pfam" id="PF05569">
    <property type="entry name" value="Peptidase_M56"/>
    <property type="match status" value="1"/>
</dbReference>
<evidence type="ECO:0000313" key="5">
    <source>
        <dbReference type="Proteomes" id="UP000035900"/>
    </source>
</evidence>
<comment type="caution">
    <text evidence="4">The sequence shown here is derived from an EMBL/GenBank/DDBJ whole genome shotgun (WGS) entry which is preliminary data.</text>
</comment>
<dbReference type="PANTHER" id="PTHR34978:SF3">
    <property type="entry name" value="SLR0241 PROTEIN"/>
    <property type="match status" value="1"/>
</dbReference>
<dbReference type="EMBL" id="LFNG01000001">
    <property type="protein sequence ID" value="KMQ72567.1"/>
    <property type="molecule type" value="Genomic_DNA"/>
</dbReference>
<dbReference type="AlphaFoldDB" id="A0A0J7J2X8"/>
<organism evidence="4 5">
    <name type="scientific">Chryseobacterium koreense CCUG 49689</name>
    <dbReference type="NCBI Taxonomy" id="1304281"/>
    <lineage>
        <taxon>Bacteria</taxon>
        <taxon>Pseudomonadati</taxon>
        <taxon>Bacteroidota</taxon>
        <taxon>Flavobacteriia</taxon>
        <taxon>Flavobacteriales</taxon>
        <taxon>Weeksellaceae</taxon>
        <taxon>Chryseobacterium group</taxon>
        <taxon>Chryseobacterium</taxon>
    </lineage>
</organism>
<dbReference type="Proteomes" id="UP000035900">
    <property type="component" value="Unassembled WGS sequence"/>
</dbReference>
<keyword evidence="1" id="KW-0175">Coiled coil</keyword>
<feature type="domain" description="Peptidase M56" evidence="3">
    <location>
        <begin position="160"/>
        <end position="253"/>
    </location>
</feature>
<accession>A0A0J7J2X8</accession>
<dbReference type="RefSeq" id="WP_053215417.1">
    <property type="nucleotide sequence ID" value="NZ_LFNG01000001.1"/>
</dbReference>
<keyword evidence="2" id="KW-1133">Transmembrane helix</keyword>
<keyword evidence="2" id="KW-0812">Transmembrane</keyword>
<feature type="transmembrane region" description="Helical" evidence="2">
    <location>
        <begin position="36"/>
        <end position="58"/>
    </location>
</feature>
<evidence type="ECO:0000256" key="1">
    <source>
        <dbReference type="SAM" id="Coils"/>
    </source>
</evidence>
<dbReference type="PATRIC" id="fig|1304281.5.peg.51"/>
<dbReference type="InterPro" id="IPR008756">
    <property type="entry name" value="Peptidase_M56"/>
</dbReference>
<dbReference type="InterPro" id="IPR052173">
    <property type="entry name" value="Beta-lactam_resp_regulator"/>
</dbReference>
<gene>
    <name evidence="4" type="ORF">ACM44_00250</name>
</gene>
<feature type="transmembrane region" description="Helical" evidence="2">
    <location>
        <begin position="85"/>
        <end position="107"/>
    </location>
</feature>
<evidence type="ECO:0000259" key="3">
    <source>
        <dbReference type="Pfam" id="PF05569"/>
    </source>
</evidence>
<feature type="transmembrane region" description="Helical" evidence="2">
    <location>
        <begin position="262"/>
        <end position="281"/>
    </location>
</feature>
<dbReference type="PANTHER" id="PTHR34978">
    <property type="entry name" value="POSSIBLE SENSOR-TRANSDUCER PROTEIN BLAR"/>
    <property type="match status" value="1"/>
</dbReference>
<dbReference type="CDD" id="cd07341">
    <property type="entry name" value="M56_BlaR1_MecR1_like"/>
    <property type="match status" value="1"/>
</dbReference>
<keyword evidence="2" id="KW-0472">Membrane</keyword>
<keyword evidence="5" id="KW-1185">Reference proteome</keyword>